<gene>
    <name evidence="1" type="primary">M455R</name>
    <name evidence="1" type="ORF">MT325_M455R</name>
</gene>
<protein>
    <submittedName>
        <fullName evidence="1">Uncharacterized protein M455R</fullName>
    </submittedName>
</protein>
<reference evidence="1 2" key="1">
    <citation type="journal article" date="2007" name="Virology">
        <title>Sequence and annotation of the 314-kb MT325 and the 321-kb FR483 viruses that infect Chlorella Pbi.</title>
        <authorList>
            <person name="Fitzgerald L.A."/>
            <person name="Graves M.V."/>
            <person name="Li X."/>
            <person name="Feldblyum T."/>
            <person name="Hartigan J."/>
            <person name="Van Etten J.L."/>
        </authorList>
    </citation>
    <scope>NUCLEOTIDE SEQUENCE [LARGE SCALE GENOMIC DNA]</scope>
    <source>
        <strain evidence="1 2">MT325</strain>
    </source>
</reference>
<sequence length="93" mass="10778">MLTKMFTMPRFTRPSFEIKKSTPPRRPVAYQPLEKKVKFDFEVTEFEVRVIMSASVLMFSMAMLATHRGEPGVYMPLITSIIGYWTPSPSKKE</sequence>
<evidence type="ECO:0000313" key="2">
    <source>
        <dbReference type="Proteomes" id="UP000246715"/>
    </source>
</evidence>
<name>A7IUI5_PBCVM</name>
<accession>A7IUI5</accession>
<evidence type="ECO:0000313" key="1">
    <source>
        <dbReference type="EMBL" id="ABT14009.1"/>
    </source>
</evidence>
<organism evidence="1 2">
    <name type="scientific">Paramecium bursaria Chlorella virus MT325</name>
    <name type="common">PBCV-MT325</name>
    <dbReference type="NCBI Taxonomy" id="346932"/>
    <lineage>
        <taxon>Viruses</taxon>
        <taxon>Varidnaviria</taxon>
        <taxon>Bamfordvirae</taxon>
        <taxon>Nucleocytoviricota</taxon>
        <taxon>Megaviricetes</taxon>
        <taxon>Algavirales</taxon>
        <taxon>Phycodnaviridae</taxon>
        <taxon>Chlorovirus</taxon>
        <taxon>Chlorovirus conductrix</taxon>
        <taxon>Paramecium bursaria Chlorella virus A1</taxon>
    </lineage>
</organism>
<organismHost>
    <name type="scientific">Paramecium bursaria</name>
    <dbReference type="NCBI Taxonomy" id="74790"/>
</organismHost>
<dbReference type="EMBL" id="DQ491001">
    <property type="protein sequence ID" value="ABT14009.1"/>
    <property type="molecule type" value="Genomic_DNA"/>
</dbReference>
<proteinExistence type="predicted"/>
<dbReference type="Proteomes" id="UP000246715">
    <property type="component" value="Segment"/>
</dbReference>